<reference evidence="1 2" key="1">
    <citation type="submission" date="2023-10" db="EMBL/GenBank/DDBJ databases">
        <title>Genomes of two closely related lineages of the louse Polyplax serrata with different host specificities.</title>
        <authorList>
            <person name="Martinu J."/>
            <person name="Tarabai H."/>
            <person name="Stefka J."/>
            <person name="Hypsa V."/>
        </authorList>
    </citation>
    <scope>NUCLEOTIDE SEQUENCE [LARGE SCALE GENOMIC DNA]</scope>
    <source>
        <strain evidence="1">HR10_N</strain>
    </source>
</reference>
<dbReference type="EMBL" id="JAWJWE010000037">
    <property type="protein sequence ID" value="KAK6625520.1"/>
    <property type="molecule type" value="Genomic_DNA"/>
</dbReference>
<organism evidence="1 2">
    <name type="scientific">Polyplax serrata</name>
    <name type="common">Common mouse louse</name>
    <dbReference type="NCBI Taxonomy" id="468196"/>
    <lineage>
        <taxon>Eukaryota</taxon>
        <taxon>Metazoa</taxon>
        <taxon>Ecdysozoa</taxon>
        <taxon>Arthropoda</taxon>
        <taxon>Hexapoda</taxon>
        <taxon>Insecta</taxon>
        <taxon>Pterygota</taxon>
        <taxon>Neoptera</taxon>
        <taxon>Paraneoptera</taxon>
        <taxon>Psocodea</taxon>
        <taxon>Troctomorpha</taxon>
        <taxon>Phthiraptera</taxon>
        <taxon>Anoplura</taxon>
        <taxon>Polyplacidae</taxon>
        <taxon>Polyplax</taxon>
    </lineage>
</organism>
<dbReference type="Proteomes" id="UP001372834">
    <property type="component" value="Unassembled WGS sequence"/>
</dbReference>
<dbReference type="AlphaFoldDB" id="A0AAN8PBR8"/>
<evidence type="ECO:0000313" key="1">
    <source>
        <dbReference type="EMBL" id="KAK6625520.1"/>
    </source>
</evidence>
<comment type="caution">
    <text evidence="1">The sequence shown here is derived from an EMBL/GenBank/DDBJ whole genome shotgun (WGS) entry which is preliminary data.</text>
</comment>
<sequence>MILPTRINSGLYFDENNCCPQCTKPSWARDNELSDRRRDLICSTKKLENSWAAYNCILFCVILDRYYHRCTLFVSELFWFFGTDRVPLQELKPEIFIYSGLFCPFSEIGAGDTSASWWRQEIGGRAFTPDPANFFSSAHGLVQTHPLSGGLLGSQVLDFSHKATAELRKNPSLSSPDECARACREGEPPKICYYHFTLELYNVLGA</sequence>
<proteinExistence type="predicted"/>
<name>A0AAN8PBR8_POLSC</name>
<accession>A0AAN8PBR8</accession>
<protein>
    <submittedName>
        <fullName evidence="1">Uncharacterized protein</fullName>
    </submittedName>
</protein>
<gene>
    <name evidence="1" type="ORF">RUM43_005819</name>
</gene>
<evidence type="ECO:0000313" key="2">
    <source>
        <dbReference type="Proteomes" id="UP001372834"/>
    </source>
</evidence>